<dbReference type="InterPro" id="IPR045247">
    <property type="entry name" value="Oye-like"/>
</dbReference>
<evidence type="ECO:0000256" key="5">
    <source>
        <dbReference type="ARBA" id="ARBA00066635"/>
    </source>
</evidence>
<sequence>MSKLFKPLKIGGMTLGRRIAMAPMTRLRADSSHIPLPSVKEYYEQRASVPGSLLITEATVISPRHGGYANVPGIYTNEQVDAWREVTNAVHKKGSYIFLQLWALGRTANPGFLAQKGHNLVSASDVPMKSSFSDEMHYPSPLTELGIREAISDFVHAAENAMVAGFDGVEIHGANGYLIDQFIQDVSNRRTDKWGGGIQNRSRLAVEVTKGVAKAIGNERTAIRLSPWSTYQGMRMEDPIPQFSDVSRRLAELKLAYLHICESDAKNKEESINWLLEAYDNASPVLVAGNYDGAAAQKALDGRYANHDVAVAFGRPYISNPDLAFRIKQGLPLAPFDPATMYGQMSEGYDDYPFSEQFNSHGSSVHA</sequence>
<evidence type="ECO:0000256" key="3">
    <source>
        <dbReference type="ARBA" id="ARBA00022857"/>
    </source>
</evidence>
<dbReference type="InterPro" id="IPR001155">
    <property type="entry name" value="OxRdtase_FMN_N"/>
</dbReference>
<keyword evidence="2" id="KW-0017">Alkaloid metabolism</keyword>
<dbReference type="CDD" id="cd02933">
    <property type="entry name" value="OYE_like_FMN"/>
    <property type="match status" value="1"/>
</dbReference>
<organism evidence="7 8">
    <name type="scientific">Penicillium brevicompactum</name>
    <dbReference type="NCBI Taxonomy" id="5074"/>
    <lineage>
        <taxon>Eukaryota</taxon>
        <taxon>Fungi</taxon>
        <taxon>Dikarya</taxon>
        <taxon>Ascomycota</taxon>
        <taxon>Pezizomycotina</taxon>
        <taxon>Eurotiomycetes</taxon>
        <taxon>Eurotiomycetidae</taxon>
        <taxon>Eurotiales</taxon>
        <taxon>Aspergillaceae</taxon>
        <taxon>Penicillium</taxon>
    </lineage>
</organism>
<dbReference type="SUPFAM" id="SSF51395">
    <property type="entry name" value="FMN-linked oxidoreductases"/>
    <property type="match status" value="1"/>
</dbReference>
<evidence type="ECO:0000256" key="1">
    <source>
        <dbReference type="ARBA" id="ARBA00005107"/>
    </source>
</evidence>
<evidence type="ECO:0000313" key="8">
    <source>
        <dbReference type="Proteomes" id="UP001147695"/>
    </source>
</evidence>
<reference evidence="7" key="2">
    <citation type="journal article" date="2023" name="IMA Fungus">
        <title>Comparative genomic study of the Penicillium genus elucidates a diverse pangenome and 15 lateral gene transfer events.</title>
        <authorList>
            <person name="Petersen C."/>
            <person name="Sorensen T."/>
            <person name="Nielsen M.R."/>
            <person name="Sondergaard T.E."/>
            <person name="Sorensen J.L."/>
            <person name="Fitzpatrick D.A."/>
            <person name="Frisvad J.C."/>
            <person name="Nielsen K.L."/>
        </authorList>
    </citation>
    <scope>NUCLEOTIDE SEQUENCE</scope>
    <source>
        <strain evidence="7">IBT 35673</strain>
    </source>
</reference>
<comment type="catalytic activity">
    <reaction evidence="4">
        <text>dihydrochanoclavine-I aldehyde + NADP(+) = chanoclavine-I aldehyde + NADPH + H(+)</text>
        <dbReference type="Rhea" id="RHEA:35947"/>
        <dbReference type="ChEBI" id="CHEBI:15378"/>
        <dbReference type="ChEBI" id="CHEBI:57783"/>
        <dbReference type="ChEBI" id="CHEBI:58349"/>
        <dbReference type="ChEBI" id="CHEBI:65032"/>
        <dbReference type="ChEBI" id="CHEBI:71487"/>
        <dbReference type="EC" id="1.3.1.100"/>
    </reaction>
</comment>
<comment type="caution">
    <text evidence="7">The sequence shown here is derived from an EMBL/GenBank/DDBJ whole genome shotgun (WGS) entry which is preliminary data.</text>
</comment>
<reference evidence="7" key="1">
    <citation type="submission" date="2022-12" db="EMBL/GenBank/DDBJ databases">
        <authorList>
            <person name="Petersen C."/>
        </authorList>
    </citation>
    <scope>NUCLEOTIDE SEQUENCE</scope>
    <source>
        <strain evidence="7">IBT 35673</strain>
    </source>
</reference>
<dbReference type="Pfam" id="PF00724">
    <property type="entry name" value="Oxidored_FMN"/>
    <property type="match status" value="1"/>
</dbReference>
<evidence type="ECO:0000259" key="6">
    <source>
        <dbReference type="Pfam" id="PF00724"/>
    </source>
</evidence>
<comment type="pathway">
    <text evidence="1">Alkaloid biosynthesis; ergot alkaloid biosynthesis.</text>
</comment>
<dbReference type="GO" id="GO:0010181">
    <property type="term" value="F:FMN binding"/>
    <property type="evidence" value="ECO:0007669"/>
    <property type="project" value="InterPro"/>
</dbReference>
<keyword evidence="3" id="KW-0521">NADP</keyword>
<dbReference type="EMBL" id="JAPZBQ010000002">
    <property type="protein sequence ID" value="KAJ5345893.1"/>
    <property type="molecule type" value="Genomic_DNA"/>
</dbReference>
<dbReference type="PANTHER" id="PTHR22893">
    <property type="entry name" value="NADH OXIDOREDUCTASE-RELATED"/>
    <property type="match status" value="1"/>
</dbReference>
<name>A0A9W9UL66_PENBR</name>
<dbReference type="AlphaFoldDB" id="A0A9W9UL66"/>
<proteinExistence type="predicted"/>
<accession>A0A9W9UL66</accession>
<dbReference type="Gene3D" id="3.20.20.70">
    <property type="entry name" value="Aldolase class I"/>
    <property type="match status" value="1"/>
</dbReference>
<dbReference type="GO" id="GO:0009820">
    <property type="term" value="P:alkaloid metabolic process"/>
    <property type="evidence" value="ECO:0007669"/>
    <property type="project" value="UniProtKB-KW"/>
</dbReference>
<evidence type="ECO:0000256" key="4">
    <source>
        <dbReference type="ARBA" id="ARBA00051276"/>
    </source>
</evidence>
<dbReference type="Proteomes" id="UP001147695">
    <property type="component" value="Unassembled WGS sequence"/>
</dbReference>
<protein>
    <recommendedName>
        <fullName evidence="5">chanoclavine-I aldehyde reductase</fullName>
        <ecNumber evidence="5">1.3.1.100</ecNumber>
    </recommendedName>
</protein>
<dbReference type="GO" id="GO:0003959">
    <property type="term" value="F:NADPH dehydrogenase activity"/>
    <property type="evidence" value="ECO:0007669"/>
    <property type="project" value="TreeGrafter"/>
</dbReference>
<evidence type="ECO:0000256" key="2">
    <source>
        <dbReference type="ARBA" id="ARBA00022589"/>
    </source>
</evidence>
<feature type="domain" description="NADH:flavin oxidoreductase/NADH oxidase N-terminal" evidence="6">
    <location>
        <begin position="3"/>
        <end position="333"/>
    </location>
</feature>
<gene>
    <name evidence="7" type="ORF">N7452_003897</name>
</gene>
<dbReference type="EC" id="1.3.1.100" evidence="5"/>
<dbReference type="InterPro" id="IPR013785">
    <property type="entry name" value="Aldolase_TIM"/>
</dbReference>
<dbReference type="PANTHER" id="PTHR22893:SF91">
    <property type="entry name" value="NADPH DEHYDROGENASE 2-RELATED"/>
    <property type="match status" value="1"/>
</dbReference>
<dbReference type="FunFam" id="3.20.20.70:FF:000138">
    <property type="entry name" value="NADPH dehydrogenase 1"/>
    <property type="match status" value="1"/>
</dbReference>
<evidence type="ECO:0000313" key="7">
    <source>
        <dbReference type="EMBL" id="KAJ5345893.1"/>
    </source>
</evidence>